<organism evidence="2 3">
    <name type="scientific">Nephila pilipes</name>
    <name type="common">Giant wood spider</name>
    <name type="synonym">Nephila maculata</name>
    <dbReference type="NCBI Taxonomy" id="299642"/>
    <lineage>
        <taxon>Eukaryota</taxon>
        <taxon>Metazoa</taxon>
        <taxon>Ecdysozoa</taxon>
        <taxon>Arthropoda</taxon>
        <taxon>Chelicerata</taxon>
        <taxon>Arachnida</taxon>
        <taxon>Araneae</taxon>
        <taxon>Araneomorphae</taxon>
        <taxon>Entelegynae</taxon>
        <taxon>Araneoidea</taxon>
        <taxon>Nephilidae</taxon>
        <taxon>Nephila</taxon>
    </lineage>
</organism>
<comment type="caution">
    <text evidence="2">The sequence shown here is derived from an EMBL/GenBank/DDBJ whole genome shotgun (WGS) entry which is preliminary data.</text>
</comment>
<dbReference type="EMBL" id="BMAW01087930">
    <property type="protein sequence ID" value="GFS32300.1"/>
    <property type="molecule type" value="Genomic_DNA"/>
</dbReference>
<feature type="domain" description="HTH OST-type" evidence="1">
    <location>
        <begin position="61"/>
        <end position="134"/>
    </location>
</feature>
<dbReference type="CDD" id="cd09972">
    <property type="entry name" value="LOTUS_TDRD_OSKAR"/>
    <property type="match status" value="1"/>
</dbReference>
<proteinExistence type="predicted"/>
<dbReference type="Pfam" id="PF12872">
    <property type="entry name" value="OST-HTH"/>
    <property type="match status" value="1"/>
</dbReference>
<dbReference type="InterPro" id="IPR025605">
    <property type="entry name" value="OST-HTH/LOTUS_dom"/>
</dbReference>
<sequence>MSSGSTKPAILSQKKKKIIKIASENQKSSHADFKNLLANSSEKTHEQCSESVQLNPEKQKLKKTVLIHLRSVVQSCKGGVPLNRLDKDYRDFIGMNIPFKEFGYDSLEDFIRSIPDVINLKKNANGQIVALGVTDTSTAHLFGQMSKRKSSKESQALVSTKSPPADPAVIRISKQKNTKLPSFFKLPQSTSETDLKNVLKVPSNGVFHNSNQDTCESVDNNTQPTVSKTLQKKSNKNYSEFSAAVHSETILPSAQSKIINSDTGASIMINNTHPLYLSLQQNKSVNLPVQNLHSASVFQNGGSICDIKHQLKKDGNVPESEVVTEKQVNVKIEICSSSSNRSFDELNTQRLNNVHISSLNQISSEIPEKLDIASKSSFRSTSADLDIVEPPVMDTSVVCKRASRRRAKKQKKDILNTLKIGDNASENTDSQVLLHESGDGIHSLASNGNALKAVCLKPFTISNELNGIKASDNSCNSSESISSKISSDITDAGLNVILHLHFILSGTSNLEIFKKDILSFTGFPFSEDSEEWKEKINFVSKLPKKMLKKCLKCLCIPHSNEDGKEVLLNKLLMGLKISTKVSEEISQ</sequence>
<evidence type="ECO:0000313" key="2">
    <source>
        <dbReference type="EMBL" id="GFS32300.1"/>
    </source>
</evidence>
<dbReference type="InterPro" id="IPR041966">
    <property type="entry name" value="LOTUS-like"/>
</dbReference>
<evidence type="ECO:0000313" key="3">
    <source>
        <dbReference type="Proteomes" id="UP000887013"/>
    </source>
</evidence>
<dbReference type="AlphaFoldDB" id="A0A8X6JI15"/>
<accession>A0A8X6JI15</accession>
<dbReference type="OrthoDB" id="10034606at2759"/>
<reference evidence="2" key="1">
    <citation type="submission" date="2020-08" db="EMBL/GenBank/DDBJ databases">
        <title>Multicomponent nature underlies the extraordinary mechanical properties of spider dragline silk.</title>
        <authorList>
            <person name="Kono N."/>
            <person name="Nakamura H."/>
            <person name="Mori M."/>
            <person name="Yoshida Y."/>
            <person name="Ohtoshi R."/>
            <person name="Malay A.D."/>
            <person name="Moran D.A.P."/>
            <person name="Tomita M."/>
            <person name="Numata K."/>
            <person name="Arakawa K."/>
        </authorList>
    </citation>
    <scope>NUCLEOTIDE SEQUENCE</scope>
</reference>
<gene>
    <name evidence="2" type="primary">AVEN_213491_1</name>
    <name evidence="2" type="ORF">NPIL_649921</name>
</gene>
<evidence type="ECO:0000259" key="1">
    <source>
        <dbReference type="PROSITE" id="PS51644"/>
    </source>
</evidence>
<name>A0A8X6JI15_NEPPI</name>
<protein>
    <recommendedName>
        <fullName evidence="1">HTH OST-type domain-containing protein</fullName>
    </recommendedName>
</protein>
<keyword evidence="3" id="KW-1185">Reference proteome</keyword>
<dbReference type="PROSITE" id="PS51644">
    <property type="entry name" value="HTH_OST"/>
    <property type="match status" value="1"/>
</dbReference>
<dbReference type="Gene3D" id="3.30.420.610">
    <property type="entry name" value="LOTUS domain-like"/>
    <property type="match status" value="1"/>
</dbReference>
<dbReference type="Proteomes" id="UP000887013">
    <property type="component" value="Unassembled WGS sequence"/>
</dbReference>